<comment type="caution">
    <text evidence="1">The sequence shown here is derived from an EMBL/GenBank/DDBJ whole genome shotgun (WGS) entry which is preliminary data.</text>
</comment>
<dbReference type="RefSeq" id="WP_229867255.1">
    <property type="nucleotide sequence ID" value="NZ_BMTF01000022.1"/>
</dbReference>
<dbReference type="EMBL" id="BMTF01000022">
    <property type="protein sequence ID" value="GGV92486.1"/>
    <property type="molecule type" value="Genomic_DNA"/>
</dbReference>
<evidence type="ECO:0000313" key="2">
    <source>
        <dbReference type="Proteomes" id="UP000660675"/>
    </source>
</evidence>
<name>A0ABQ2W6X3_9ACTN</name>
<organism evidence="1 2">
    <name type="scientific">Streptomyces gelaticus</name>
    <dbReference type="NCBI Taxonomy" id="285446"/>
    <lineage>
        <taxon>Bacteria</taxon>
        <taxon>Bacillati</taxon>
        <taxon>Actinomycetota</taxon>
        <taxon>Actinomycetes</taxon>
        <taxon>Kitasatosporales</taxon>
        <taxon>Streptomycetaceae</taxon>
        <taxon>Streptomyces</taxon>
    </lineage>
</organism>
<gene>
    <name evidence="1" type="ORF">GCM10015535_53540</name>
</gene>
<reference evidence="2" key="1">
    <citation type="journal article" date="2019" name="Int. J. Syst. Evol. Microbiol.">
        <title>The Global Catalogue of Microorganisms (GCM) 10K type strain sequencing project: providing services to taxonomists for standard genome sequencing and annotation.</title>
        <authorList>
            <consortium name="The Broad Institute Genomics Platform"/>
            <consortium name="The Broad Institute Genome Sequencing Center for Infectious Disease"/>
            <person name="Wu L."/>
            <person name="Ma J."/>
        </authorList>
    </citation>
    <scope>NUCLEOTIDE SEQUENCE [LARGE SCALE GENOMIC DNA]</scope>
    <source>
        <strain evidence="2">JCM 4376</strain>
    </source>
</reference>
<keyword evidence="2" id="KW-1185">Reference proteome</keyword>
<evidence type="ECO:0000313" key="1">
    <source>
        <dbReference type="EMBL" id="GGV92486.1"/>
    </source>
</evidence>
<protein>
    <submittedName>
        <fullName evidence="1">Uncharacterized protein</fullName>
    </submittedName>
</protein>
<proteinExistence type="predicted"/>
<accession>A0ABQ2W6X3</accession>
<dbReference type="Proteomes" id="UP000660675">
    <property type="component" value="Unassembled WGS sequence"/>
</dbReference>
<sequence length="68" mass="7561">MTGASDYGQGIDSERALKFAVQRIRGGRAQIIEGIIEPVRPAWDHERAARVVRRQIEGRVDGTWADTA</sequence>